<evidence type="ECO:0000313" key="2">
    <source>
        <dbReference type="EMBL" id="KOM38542.1"/>
    </source>
</evidence>
<dbReference type="STRING" id="3914.A0A0L9U7B7"/>
<evidence type="ECO:0000256" key="1">
    <source>
        <dbReference type="SAM" id="MobiDB-lite"/>
    </source>
</evidence>
<dbReference type="Gramene" id="KOM38542">
    <property type="protein sequence ID" value="KOM38542"/>
    <property type="gene ID" value="LR48_Vigan03g192400"/>
</dbReference>
<evidence type="ECO:0000313" key="3">
    <source>
        <dbReference type="Proteomes" id="UP000053144"/>
    </source>
</evidence>
<dbReference type="AlphaFoldDB" id="A0A0L9U7B7"/>
<accession>A0A0L9U7B7</accession>
<protein>
    <submittedName>
        <fullName evidence="2">Uncharacterized protein</fullName>
    </submittedName>
</protein>
<organism evidence="2 3">
    <name type="scientific">Phaseolus angularis</name>
    <name type="common">Azuki bean</name>
    <name type="synonym">Vigna angularis</name>
    <dbReference type="NCBI Taxonomy" id="3914"/>
    <lineage>
        <taxon>Eukaryota</taxon>
        <taxon>Viridiplantae</taxon>
        <taxon>Streptophyta</taxon>
        <taxon>Embryophyta</taxon>
        <taxon>Tracheophyta</taxon>
        <taxon>Spermatophyta</taxon>
        <taxon>Magnoliopsida</taxon>
        <taxon>eudicotyledons</taxon>
        <taxon>Gunneridae</taxon>
        <taxon>Pentapetalae</taxon>
        <taxon>rosids</taxon>
        <taxon>fabids</taxon>
        <taxon>Fabales</taxon>
        <taxon>Fabaceae</taxon>
        <taxon>Papilionoideae</taxon>
        <taxon>50 kb inversion clade</taxon>
        <taxon>NPAAA clade</taxon>
        <taxon>indigoferoid/millettioid clade</taxon>
        <taxon>Phaseoleae</taxon>
        <taxon>Vigna</taxon>
    </lineage>
</organism>
<dbReference type="EMBL" id="CM003373">
    <property type="protein sequence ID" value="KOM38542.1"/>
    <property type="molecule type" value="Genomic_DNA"/>
</dbReference>
<reference evidence="3" key="1">
    <citation type="journal article" date="2015" name="Proc. Natl. Acad. Sci. U.S.A.">
        <title>Genome sequencing of adzuki bean (Vigna angularis) provides insight into high starch and low fat accumulation and domestication.</title>
        <authorList>
            <person name="Yang K."/>
            <person name="Tian Z."/>
            <person name="Chen C."/>
            <person name="Luo L."/>
            <person name="Zhao B."/>
            <person name="Wang Z."/>
            <person name="Yu L."/>
            <person name="Li Y."/>
            <person name="Sun Y."/>
            <person name="Li W."/>
            <person name="Chen Y."/>
            <person name="Li Y."/>
            <person name="Zhang Y."/>
            <person name="Ai D."/>
            <person name="Zhao J."/>
            <person name="Shang C."/>
            <person name="Ma Y."/>
            <person name="Wu B."/>
            <person name="Wang M."/>
            <person name="Gao L."/>
            <person name="Sun D."/>
            <person name="Zhang P."/>
            <person name="Guo F."/>
            <person name="Wang W."/>
            <person name="Li Y."/>
            <person name="Wang J."/>
            <person name="Varshney R.K."/>
            <person name="Wang J."/>
            <person name="Ling H.Q."/>
            <person name="Wan P."/>
        </authorList>
    </citation>
    <scope>NUCLEOTIDE SEQUENCE</scope>
    <source>
        <strain evidence="3">cv. Jingnong 6</strain>
    </source>
</reference>
<feature type="compositionally biased region" description="Polar residues" evidence="1">
    <location>
        <begin position="1"/>
        <end position="25"/>
    </location>
</feature>
<sequence length="193" mass="21138">MAVSSSPDHLEQASASTSKNLQESNQEARDTKTPSRSHYPHSRKSSTSIPKRDLRSNSRHLSASIAILLRGETSWAPSESNPLSCSCHDGVILCEGSGTSSFVSVFGAIYYTLVCPQPPPAATEEQIRVYKEVTEPSVLRQRASIKGKTVREAQKTFRITHADQFVEPGTYLRVHVHPNAFLGVMRLTGDQGS</sequence>
<gene>
    <name evidence="2" type="ORF">LR48_Vigan03g192400</name>
</gene>
<dbReference type="Proteomes" id="UP000053144">
    <property type="component" value="Chromosome 3"/>
</dbReference>
<proteinExistence type="predicted"/>
<name>A0A0L9U7B7_PHAAN</name>
<feature type="region of interest" description="Disordered" evidence="1">
    <location>
        <begin position="1"/>
        <end position="56"/>
    </location>
</feature>